<comment type="similarity">
    <text evidence="1">Belongs to the UDP-glycosyltransferase family.</text>
</comment>
<evidence type="ECO:0000313" key="6">
    <source>
        <dbReference type="Proteomes" id="UP001154114"/>
    </source>
</evidence>
<evidence type="ECO:0000256" key="4">
    <source>
        <dbReference type="SAM" id="Phobius"/>
    </source>
</evidence>
<evidence type="ECO:0008006" key="7">
    <source>
        <dbReference type="Google" id="ProtNLM"/>
    </source>
</evidence>
<organism evidence="5 6">
    <name type="scientific">Chrysodeixis includens</name>
    <name type="common">Soybean looper</name>
    <name type="synonym">Pseudoplusia includens</name>
    <dbReference type="NCBI Taxonomy" id="689277"/>
    <lineage>
        <taxon>Eukaryota</taxon>
        <taxon>Metazoa</taxon>
        <taxon>Ecdysozoa</taxon>
        <taxon>Arthropoda</taxon>
        <taxon>Hexapoda</taxon>
        <taxon>Insecta</taxon>
        <taxon>Pterygota</taxon>
        <taxon>Neoptera</taxon>
        <taxon>Endopterygota</taxon>
        <taxon>Lepidoptera</taxon>
        <taxon>Glossata</taxon>
        <taxon>Ditrysia</taxon>
        <taxon>Noctuoidea</taxon>
        <taxon>Noctuidae</taxon>
        <taxon>Plusiinae</taxon>
        <taxon>Chrysodeixis</taxon>
    </lineage>
</organism>
<keyword evidence="4" id="KW-0472">Membrane</keyword>
<proteinExistence type="inferred from homology"/>
<dbReference type="Pfam" id="PF00201">
    <property type="entry name" value="UDPGT"/>
    <property type="match status" value="1"/>
</dbReference>
<dbReference type="InterPro" id="IPR050271">
    <property type="entry name" value="UDP-glycosyltransferase"/>
</dbReference>
<evidence type="ECO:0000313" key="5">
    <source>
        <dbReference type="EMBL" id="CAH0588092.1"/>
    </source>
</evidence>
<dbReference type="SUPFAM" id="SSF53756">
    <property type="entry name" value="UDP-Glycosyltransferase/glycogen phosphorylase"/>
    <property type="match status" value="1"/>
</dbReference>
<evidence type="ECO:0000256" key="2">
    <source>
        <dbReference type="ARBA" id="ARBA00022676"/>
    </source>
</evidence>
<dbReference type="PANTHER" id="PTHR48043:SF159">
    <property type="entry name" value="EG:EG0003.4 PROTEIN-RELATED"/>
    <property type="match status" value="1"/>
</dbReference>
<dbReference type="Gene3D" id="3.40.50.2000">
    <property type="entry name" value="Glycogen Phosphorylase B"/>
    <property type="match status" value="1"/>
</dbReference>
<keyword evidence="2" id="KW-0328">Glycosyltransferase</keyword>
<dbReference type="PANTHER" id="PTHR48043">
    <property type="entry name" value="EG:EG0003.4 PROTEIN-RELATED"/>
    <property type="match status" value="1"/>
</dbReference>
<dbReference type="AlphaFoldDB" id="A0A9P0FTB6"/>
<keyword evidence="4" id="KW-1133">Transmembrane helix</keyword>
<feature type="transmembrane region" description="Helical" evidence="4">
    <location>
        <begin position="460"/>
        <end position="483"/>
    </location>
</feature>
<dbReference type="OrthoDB" id="5835829at2759"/>
<keyword evidence="3" id="KW-0808">Transferase</keyword>
<dbReference type="Proteomes" id="UP001154114">
    <property type="component" value="Chromosome 16"/>
</dbReference>
<evidence type="ECO:0000256" key="1">
    <source>
        <dbReference type="ARBA" id="ARBA00009995"/>
    </source>
</evidence>
<keyword evidence="4" id="KW-0812">Transmembrane</keyword>
<protein>
    <recommendedName>
        <fullName evidence="7">UDP-glucuronosyltransferase</fullName>
    </recommendedName>
</protein>
<name>A0A9P0FTB6_CHRIL</name>
<accession>A0A9P0FTB6</accession>
<dbReference type="GO" id="GO:0008194">
    <property type="term" value="F:UDP-glycosyltransferase activity"/>
    <property type="evidence" value="ECO:0007669"/>
    <property type="project" value="InterPro"/>
</dbReference>
<dbReference type="CDD" id="cd03784">
    <property type="entry name" value="GT1_Gtf-like"/>
    <property type="match status" value="1"/>
</dbReference>
<gene>
    <name evidence="5" type="ORF">CINC_LOCUS3920</name>
</gene>
<reference evidence="5" key="1">
    <citation type="submission" date="2021-12" db="EMBL/GenBank/DDBJ databases">
        <authorList>
            <person name="King R."/>
        </authorList>
    </citation>
    <scope>NUCLEOTIDE SEQUENCE</scope>
</reference>
<sequence length="497" mass="56473">MSKLTLMLLLTYLSFCCGYKLLLVFPFPSLTNSVFGQGFVRNLLKAGHEVTYITPYPMKNATKALRQIEVTSNTNILTGKELDVEDDPSVLEDLFQITNATVMHKNVQKLLIDTKEKFDAVIAEWMYSEVYAGFSSVFNCPLVWSSPMLPNSFVLSLINEDSTSYSYSDLMTSTSFWRRQMEQFRYFRLKFHRWLLNDKEKSLFNRAFGPVVAKRGGILPPFEVTKHNGSLVLGNSHYSIGQKLRLPLNYVSIAGFHIDEKREILPKNLQKIMDGSKKGVVYIRLGSMLGESLPKNIETTMLDIFKEINRTVIWEHDEVLKTPNNVHVFNHVEQQSILAHKNCVLFISNGNLLSVIEAVHFGMPIIGIPTTQDQVMNMGIAVHEGFAKMADLPDMPTLKAAIDLVLQNPKYRELARSMSSIYHDRPITPSKELVYWIEHVIRNGGKHLRSAVADTGCYSMAYLAVATAVIVVSFIVSCACFLFRRKVEKEVDFKKFI</sequence>
<keyword evidence="6" id="KW-1185">Reference proteome</keyword>
<dbReference type="InterPro" id="IPR002213">
    <property type="entry name" value="UDP_glucos_trans"/>
</dbReference>
<evidence type="ECO:0000256" key="3">
    <source>
        <dbReference type="ARBA" id="ARBA00022679"/>
    </source>
</evidence>
<dbReference type="EMBL" id="LR824019">
    <property type="protein sequence ID" value="CAH0588092.1"/>
    <property type="molecule type" value="Genomic_DNA"/>
</dbReference>